<keyword evidence="4" id="KW-1185">Reference proteome</keyword>
<proteinExistence type="predicted"/>
<keyword evidence="2" id="KW-0472">Membrane</keyword>
<evidence type="ECO:0000313" key="3">
    <source>
        <dbReference type="EMBL" id="GIF60540.1"/>
    </source>
</evidence>
<accession>A0ABQ4CCQ8</accession>
<sequence>MGNDRSEWPLQVDDGHPRPPAHGVASFLTDAGHPATFAATIAGLLGVLSVTGRLIRTGAQRRISLTALVAAIFTIQAIAAITLPLMAGTRGGPQPA</sequence>
<evidence type="ECO:0008006" key="5">
    <source>
        <dbReference type="Google" id="ProtNLM"/>
    </source>
</evidence>
<feature type="compositionally biased region" description="Basic and acidic residues" evidence="1">
    <location>
        <begin position="1"/>
        <end position="17"/>
    </location>
</feature>
<name>A0ABQ4CCQ8_9ACTN</name>
<keyword evidence="2" id="KW-1133">Transmembrane helix</keyword>
<feature type="region of interest" description="Disordered" evidence="1">
    <location>
        <begin position="1"/>
        <end position="24"/>
    </location>
</feature>
<evidence type="ECO:0000256" key="2">
    <source>
        <dbReference type="SAM" id="Phobius"/>
    </source>
</evidence>
<reference evidence="3 4" key="1">
    <citation type="submission" date="2021-01" db="EMBL/GenBank/DDBJ databases">
        <title>Whole genome shotgun sequence of Asanoa iriomotensis NBRC 100142.</title>
        <authorList>
            <person name="Komaki H."/>
            <person name="Tamura T."/>
        </authorList>
    </citation>
    <scope>NUCLEOTIDE SEQUENCE [LARGE SCALE GENOMIC DNA]</scope>
    <source>
        <strain evidence="3 4">NBRC 100142</strain>
    </source>
</reference>
<dbReference type="Proteomes" id="UP000624325">
    <property type="component" value="Unassembled WGS sequence"/>
</dbReference>
<evidence type="ECO:0000313" key="4">
    <source>
        <dbReference type="Proteomes" id="UP000624325"/>
    </source>
</evidence>
<protein>
    <recommendedName>
        <fullName evidence="5">DUF4190 domain-containing protein</fullName>
    </recommendedName>
</protein>
<dbReference type="EMBL" id="BONC01000070">
    <property type="protein sequence ID" value="GIF60540.1"/>
    <property type="molecule type" value="Genomic_DNA"/>
</dbReference>
<comment type="caution">
    <text evidence="3">The sequence shown here is derived from an EMBL/GenBank/DDBJ whole genome shotgun (WGS) entry which is preliminary data.</text>
</comment>
<evidence type="ECO:0000256" key="1">
    <source>
        <dbReference type="SAM" id="MobiDB-lite"/>
    </source>
</evidence>
<feature type="transmembrane region" description="Helical" evidence="2">
    <location>
        <begin position="67"/>
        <end position="87"/>
    </location>
</feature>
<keyword evidence="2" id="KW-0812">Transmembrane</keyword>
<gene>
    <name evidence="3" type="ORF">Air01nite_66350</name>
</gene>
<organism evidence="3 4">
    <name type="scientific">Asanoa iriomotensis</name>
    <dbReference type="NCBI Taxonomy" id="234613"/>
    <lineage>
        <taxon>Bacteria</taxon>
        <taxon>Bacillati</taxon>
        <taxon>Actinomycetota</taxon>
        <taxon>Actinomycetes</taxon>
        <taxon>Micromonosporales</taxon>
        <taxon>Micromonosporaceae</taxon>
        <taxon>Asanoa</taxon>
    </lineage>
</organism>
<feature type="transmembrane region" description="Helical" evidence="2">
    <location>
        <begin position="35"/>
        <end position="55"/>
    </location>
</feature>